<evidence type="ECO:0000313" key="1">
    <source>
        <dbReference type="EMBL" id="CAG8588153.1"/>
    </source>
</evidence>
<dbReference type="EMBL" id="CAJVPQ010002220">
    <property type="protein sequence ID" value="CAG8588153.1"/>
    <property type="molecule type" value="Genomic_DNA"/>
</dbReference>
<keyword evidence="2" id="KW-1185">Reference proteome</keyword>
<reference evidence="1" key="1">
    <citation type="submission" date="2021-06" db="EMBL/GenBank/DDBJ databases">
        <authorList>
            <person name="Kallberg Y."/>
            <person name="Tangrot J."/>
            <person name="Rosling A."/>
        </authorList>
    </citation>
    <scope>NUCLEOTIDE SEQUENCE</scope>
    <source>
        <strain evidence="1">UK204</strain>
    </source>
</reference>
<dbReference type="Proteomes" id="UP000789570">
    <property type="component" value="Unassembled WGS sequence"/>
</dbReference>
<protein>
    <submittedName>
        <fullName evidence="1">11011_t:CDS:1</fullName>
    </submittedName>
</protein>
<organism evidence="1 2">
    <name type="scientific">Funneliformis caledonium</name>
    <dbReference type="NCBI Taxonomy" id="1117310"/>
    <lineage>
        <taxon>Eukaryota</taxon>
        <taxon>Fungi</taxon>
        <taxon>Fungi incertae sedis</taxon>
        <taxon>Mucoromycota</taxon>
        <taxon>Glomeromycotina</taxon>
        <taxon>Glomeromycetes</taxon>
        <taxon>Glomerales</taxon>
        <taxon>Glomeraceae</taxon>
        <taxon>Funneliformis</taxon>
    </lineage>
</organism>
<evidence type="ECO:0000313" key="2">
    <source>
        <dbReference type="Proteomes" id="UP000789570"/>
    </source>
</evidence>
<sequence>MNQLITTTGSTRKHPIAGTIQLSMYAGHRHITRGFIPME</sequence>
<accession>A0A9N9C3S7</accession>
<name>A0A9N9C3S7_9GLOM</name>
<comment type="caution">
    <text evidence="1">The sequence shown here is derived from an EMBL/GenBank/DDBJ whole genome shotgun (WGS) entry which is preliminary data.</text>
</comment>
<gene>
    <name evidence="1" type="ORF">FCALED_LOCUS7949</name>
</gene>
<proteinExistence type="predicted"/>
<dbReference type="AlphaFoldDB" id="A0A9N9C3S7"/>